<name>A0ABY4MB68_9ACTN</name>
<keyword evidence="2" id="KW-1185">Reference proteome</keyword>
<dbReference type="EMBL" id="CP086322">
    <property type="protein sequence ID" value="UQA93655.1"/>
    <property type="molecule type" value="Genomic_DNA"/>
</dbReference>
<sequence length="157" mass="17239">MTDAISAAAVAEMFPAPPDGRTTDELRAEADALVPADVDEFDETYCTSYGVHNAEGPWPKWLAVALAFRGLSKNATVAVEYGEVVIRHTDGSSSTLRPVGADPVRPEVPPPMGCRYCGLPRRHDNQSSAWGQHAYTEPTQFQIKARMLERRKRRAGK</sequence>
<dbReference type="Proteomes" id="UP000830115">
    <property type="component" value="Chromosome"/>
</dbReference>
<organism evidence="1 2">
    <name type="scientific">Streptomyces halobius</name>
    <dbReference type="NCBI Taxonomy" id="2879846"/>
    <lineage>
        <taxon>Bacteria</taxon>
        <taxon>Bacillati</taxon>
        <taxon>Actinomycetota</taxon>
        <taxon>Actinomycetes</taxon>
        <taxon>Kitasatosporales</taxon>
        <taxon>Streptomycetaceae</taxon>
        <taxon>Streptomyces</taxon>
    </lineage>
</organism>
<protein>
    <submittedName>
        <fullName evidence="1">Uncharacterized protein</fullName>
    </submittedName>
</protein>
<evidence type="ECO:0000313" key="1">
    <source>
        <dbReference type="EMBL" id="UQA93655.1"/>
    </source>
</evidence>
<gene>
    <name evidence="1" type="ORF">K9S39_18945</name>
</gene>
<proteinExistence type="predicted"/>
<reference evidence="1" key="1">
    <citation type="submission" date="2021-10" db="EMBL/GenBank/DDBJ databases">
        <title>Streptomyces nigrumlapis sp.nov.,an antimicrobial producing actinobacterium isolated from Black Gobi rocks.</title>
        <authorList>
            <person name="Wen Y."/>
            <person name="Zhang W."/>
            <person name="Liu X.G."/>
        </authorList>
    </citation>
    <scope>NUCLEOTIDE SEQUENCE</scope>
    <source>
        <strain evidence="1">ST13-2-2</strain>
    </source>
</reference>
<dbReference type="RefSeq" id="WP_248864531.1">
    <property type="nucleotide sequence ID" value="NZ_CP086322.1"/>
</dbReference>
<accession>A0ABY4MB68</accession>
<evidence type="ECO:0000313" key="2">
    <source>
        <dbReference type="Proteomes" id="UP000830115"/>
    </source>
</evidence>